<organism evidence="6 7">
    <name type="scientific">Periweissella cryptocerci</name>
    <dbReference type="NCBI Taxonomy" id="2506420"/>
    <lineage>
        <taxon>Bacteria</taxon>
        <taxon>Bacillati</taxon>
        <taxon>Bacillota</taxon>
        <taxon>Bacilli</taxon>
        <taxon>Lactobacillales</taxon>
        <taxon>Lactobacillaceae</taxon>
        <taxon>Periweissella</taxon>
    </lineage>
</organism>
<sequence>MLLKNKKFWMGLVVVIGLVFATLGVSGKFTTTSADDTRIKIVYWHSMAGAPQIALNKLVSQYNASQTKYKIVAEYQGAYPESLPKYLNVAKSNVAPTIFQAQEIATSALIKSGATEPVQTFVDADSNYDVSDLEPGLVKYYTVNNKLRSMPFNSSVPVLYYNKTLVKKLGLKALPVDPSYSDITNLAKAITQKTNNKTKGMTLEAYGWLFEELTANQNAQLANHQNGREPGKRATKLNMTSPAAIKLMQWAKVNIDNKSFANYGAGSVAETNQLAGFLSNKVGIFMQSSASIGDIQAGAKFDVGVTYLPHPDDTPRNGLPIGGASLWVTKDKSTEQKNGAWDFLKFLASPKSQAQWRLETGYLATNKKAKEDPKVLAAVKKNPNLAVPTQQLETSKQNVVTQGLLVPILPIERANVEAAMQAIYAGANITKSLKAAEKATNESLAAYNAANP</sequence>
<accession>A0A4V1AID2</accession>
<dbReference type="InterPro" id="IPR006059">
    <property type="entry name" value="SBP"/>
</dbReference>
<evidence type="ECO:0000256" key="2">
    <source>
        <dbReference type="ARBA" id="ARBA00008520"/>
    </source>
</evidence>
<evidence type="ECO:0000313" key="7">
    <source>
        <dbReference type="Proteomes" id="UP000292886"/>
    </source>
</evidence>
<dbReference type="PANTHER" id="PTHR43649">
    <property type="entry name" value="ARABINOSE-BINDING PROTEIN-RELATED"/>
    <property type="match status" value="1"/>
</dbReference>
<dbReference type="Gene3D" id="3.40.190.10">
    <property type="entry name" value="Periplasmic binding protein-like II"/>
    <property type="match status" value="2"/>
</dbReference>
<evidence type="ECO:0000256" key="1">
    <source>
        <dbReference type="ARBA" id="ARBA00004196"/>
    </source>
</evidence>
<dbReference type="RefSeq" id="WP_133362175.1">
    <property type="nucleotide sequence ID" value="NZ_CP037940.1"/>
</dbReference>
<dbReference type="GO" id="GO:0055085">
    <property type="term" value="P:transmembrane transport"/>
    <property type="evidence" value="ECO:0007669"/>
    <property type="project" value="InterPro"/>
</dbReference>
<dbReference type="SUPFAM" id="SSF53850">
    <property type="entry name" value="Periplasmic binding protein-like II"/>
    <property type="match status" value="1"/>
</dbReference>
<dbReference type="PROSITE" id="PS01037">
    <property type="entry name" value="SBP_BACTERIAL_1"/>
    <property type="match status" value="1"/>
</dbReference>
<evidence type="ECO:0000256" key="3">
    <source>
        <dbReference type="ARBA" id="ARBA00022448"/>
    </source>
</evidence>
<evidence type="ECO:0000256" key="4">
    <source>
        <dbReference type="ARBA" id="ARBA00022729"/>
    </source>
</evidence>
<evidence type="ECO:0000256" key="5">
    <source>
        <dbReference type="ARBA" id="ARBA00022764"/>
    </source>
</evidence>
<dbReference type="Pfam" id="PF13416">
    <property type="entry name" value="SBP_bac_8"/>
    <property type="match status" value="1"/>
</dbReference>
<dbReference type="GO" id="GO:0030313">
    <property type="term" value="C:cell envelope"/>
    <property type="evidence" value="ECO:0007669"/>
    <property type="project" value="UniProtKB-SubCell"/>
</dbReference>
<dbReference type="CDD" id="cd14748">
    <property type="entry name" value="PBP2_UgpB"/>
    <property type="match status" value="1"/>
</dbReference>
<comment type="similarity">
    <text evidence="2">Belongs to the bacterial solute-binding protein 1 family.</text>
</comment>
<keyword evidence="4" id="KW-0732">Signal</keyword>
<keyword evidence="7" id="KW-1185">Reference proteome</keyword>
<dbReference type="EMBL" id="CP037940">
    <property type="protein sequence ID" value="QBO35095.1"/>
    <property type="molecule type" value="Genomic_DNA"/>
</dbReference>
<proteinExistence type="inferred from homology"/>
<dbReference type="AlphaFoldDB" id="A0A4V1AID2"/>
<comment type="subcellular location">
    <subcellularLocation>
        <location evidence="1">Cell envelope</location>
    </subcellularLocation>
</comment>
<evidence type="ECO:0000313" key="6">
    <source>
        <dbReference type="EMBL" id="QBO35095.1"/>
    </source>
</evidence>
<dbReference type="InterPro" id="IPR050490">
    <property type="entry name" value="Bact_solute-bd_prot1"/>
</dbReference>
<dbReference type="OrthoDB" id="9795467at2"/>
<protein>
    <submittedName>
        <fullName evidence="6">ABC transporter substrate-binding protein</fullName>
    </submittedName>
</protein>
<dbReference type="InterPro" id="IPR006061">
    <property type="entry name" value="SBP_1_CS"/>
</dbReference>
<name>A0A4V1AID2_9LACO</name>
<gene>
    <name evidence="6" type="ORF">EQG49_00815</name>
</gene>
<reference evidence="7" key="1">
    <citation type="submission" date="2019-03" db="EMBL/GenBank/DDBJ databases">
        <title>Weissella sp. 26KH-42 Genome sequencing.</title>
        <authorList>
            <person name="Heo J."/>
            <person name="Kim S.-J."/>
            <person name="Kim J.-S."/>
            <person name="Hong S.-B."/>
            <person name="Kwon S.-W."/>
        </authorList>
    </citation>
    <scope>NUCLEOTIDE SEQUENCE [LARGE SCALE GENOMIC DNA]</scope>
    <source>
        <strain evidence="7">26KH-42</strain>
    </source>
</reference>
<keyword evidence="5" id="KW-0574">Periplasm</keyword>
<dbReference type="PANTHER" id="PTHR43649:SF31">
    <property type="entry name" value="SN-GLYCEROL-3-PHOSPHATE-BINDING PERIPLASMIC PROTEIN UGPB"/>
    <property type="match status" value="1"/>
</dbReference>
<keyword evidence="3" id="KW-0813">Transport</keyword>
<dbReference type="KEGG" id="wei:EQG49_00815"/>
<dbReference type="Proteomes" id="UP000292886">
    <property type="component" value="Chromosome"/>
</dbReference>